<dbReference type="PATRIC" id="fig|1227499.3.peg.4029"/>
<dbReference type="EMBL" id="AOHZ01000088">
    <property type="protein sequence ID" value="ELY50199.1"/>
    <property type="molecule type" value="Genomic_DNA"/>
</dbReference>
<accession>L9WL60</accession>
<reference evidence="4 5" key="1">
    <citation type="journal article" date="2014" name="PLoS Genet.">
        <title>Phylogenetically driven sequencing of extremely halophilic archaea reveals strategies for static and dynamic osmo-response.</title>
        <authorList>
            <person name="Becker E.A."/>
            <person name="Seitzer P.M."/>
            <person name="Tritt A."/>
            <person name="Larsen D."/>
            <person name="Krusor M."/>
            <person name="Yao A.I."/>
            <person name="Wu D."/>
            <person name="Madern D."/>
            <person name="Eisen J.A."/>
            <person name="Darling A.E."/>
            <person name="Facciotti M.T."/>
        </authorList>
    </citation>
    <scope>NUCLEOTIDE SEQUENCE [LARGE SCALE GENOMIC DNA]</scope>
    <source>
        <strain evidence="4 5">JCM 12255</strain>
    </source>
</reference>
<proteinExistence type="predicted"/>
<feature type="region of interest" description="Disordered" evidence="2">
    <location>
        <begin position="208"/>
        <end position="253"/>
    </location>
</feature>
<evidence type="ECO:0000256" key="2">
    <source>
        <dbReference type="SAM" id="MobiDB-lite"/>
    </source>
</evidence>
<evidence type="ECO:0000313" key="4">
    <source>
        <dbReference type="EMBL" id="ELY50199.1"/>
    </source>
</evidence>
<keyword evidence="1" id="KW-0238">DNA-binding</keyword>
<evidence type="ECO:0000259" key="3">
    <source>
        <dbReference type="Pfam" id="PF07282"/>
    </source>
</evidence>
<dbReference type="eggNOG" id="arCOG00682">
    <property type="taxonomic scope" value="Archaea"/>
</dbReference>
<dbReference type="GO" id="GO:0003677">
    <property type="term" value="F:DNA binding"/>
    <property type="evidence" value="ECO:0007669"/>
    <property type="project" value="UniProtKB-KW"/>
</dbReference>
<organism evidence="4 5">
    <name type="scientific">Natronolimnohabitans innermongolicus JCM 12255</name>
    <dbReference type="NCBI Taxonomy" id="1227499"/>
    <lineage>
        <taxon>Archaea</taxon>
        <taxon>Methanobacteriati</taxon>
        <taxon>Methanobacteriota</taxon>
        <taxon>Stenosarchaea group</taxon>
        <taxon>Halobacteria</taxon>
        <taxon>Halobacteriales</taxon>
        <taxon>Natrialbaceae</taxon>
        <taxon>Natronolimnohabitans</taxon>
    </lineage>
</organism>
<name>L9WL60_9EURY</name>
<feature type="domain" description="Cas12f1-like TNB" evidence="3">
    <location>
        <begin position="136"/>
        <end position="195"/>
    </location>
</feature>
<dbReference type="InterPro" id="IPR010095">
    <property type="entry name" value="Cas12f1-like_TNB"/>
</dbReference>
<feature type="compositionally biased region" description="Polar residues" evidence="2">
    <location>
        <begin position="229"/>
        <end position="238"/>
    </location>
</feature>
<evidence type="ECO:0000313" key="5">
    <source>
        <dbReference type="Proteomes" id="UP000011602"/>
    </source>
</evidence>
<dbReference type="AlphaFoldDB" id="L9WL60"/>
<gene>
    <name evidence="4" type="ORF">C493_19571</name>
</gene>
<dbReference type="Proteomes" id="UP000011602">
    <property type="component" value="Unassembled WGS sequence"/>
</dbReference>
<sequence>MIPMRNAERTAIGVDLGEYNLYTACPARMPDWNGVYPIRGNEYCARLDEFREQVAALLGSECDRETIVAYVEHRREALLERLTDAAHEICEYASAYDRPVLVTEDNHYQPDLWAWLTDPDAHRGTAWLLPTAHLRLRAVAAEYGLEVATVPEAYSSQECHACGVIGERPLGETFRCTNSDCHVDWADADYNAAKVLAQRYYPGRRCAYRPSRSGPTEEHSALAADGGSPQHQQSQDPELQQPPRSPQSPQEDA</sequence>
<evidence type="ECO:0000256" key="1">
    <source>
        <dbReference type="ARBA" id="ARBA00023125"/>
    </source>
</evidence>
<comment type="caution">
    <text evidence="4">The sequence shown here is derived from an EMBL/GenBank/DDBJ whole genome shotgun (WGS) entry which is preliminary data.</text>
</comment>
<dbReference type="Pfam" id="PF07282">
    <property type="entry name" value="Cas12f1-like_TNB"/>
    <property type="match status" value="1"/>
</dbReference>
<protein>
    <submittedName>
        <fullName evidence="4">Transposase, IS605 OrfB family protein</fullName>
    </submittedName>
</protein>
<keyword evidence="5" id="KW-1185">Reference proteome</keyword>